<gene>
    <name evidence="1" type="ORF">THRCLA_22019</name>
</gene>
<dbReference type="EMBL" id="JNBS01001983">
    <property type="protein sequence ID" value="OQR96189.1"/>
    <property type="molecule type" value="Genomic_DNA"/>
</dbReference>
<sequence length="172" mass="19553">MLFPSCSFNYASNIKRKKEDELFFECVYYFVSANVKVIHPPEYWQDIEEELGYTFRGDSFNINGKAHLQLDLSSTATTPPKTPRFGAIVETPEHLRFITASTTERYGAFIQMVGINSIVQRVDATKQRVESNLKVAQAIRDKISHQRNTDTSSRTAQGKCCSFISLSHCTQN</sequence>
<keyword evidence="2" id="KW-1185">Reference proteome</keyword>
<dbReference type="AlphaFoldDB" id="A0A1V9ZDX8"/>
<evidence type="ECO:0000313" key="1">
    <source>
        <dbReference type="EMBL" id="OQR96189.1"/>
    </source>
</evidence>
<dbReference type="Proteomes" id="UP000243217">
    <property type="component" value="Unassembled WGS sequence"/>
</dbReference>
<accession>A0A1V9ZDX8</accession>
<dbReference type="OrthoDB" id="70326at2759"/>
<organism evidence="1 2">
    <name type="scientific">Thraustotheca clavata</name>
    <dbReference type="NCBI Taxonomy" id="74557"/>
    <lineage>
        <taxon>Eukaryota</taxon>
        <taxon>Sar</taxon>
        <taxon>Stramenopiles</taxon>
        <taxon>Oomycota</taxon>
        <taxon>Saprolegniomycetes</taxon>
        <taxon>Saprolegniales</taxon>
        <taxon>Achlyaceae</taxon>
        <taxon>Thraustotheca</taxon>
    </lineage>
</organism>
<proteinExistence type="predicted"/>
<name>A0A1V9ZDX8_9STRA</name>
<reference evidence="1 2" key="1">
    <citation type="journal article" date="2014" name="Genome Biol. Evol.">
        <title>The secreted proteins of Achlya hypogyna and Thraustotheca clavata identify the ancestral oomycete secretome and reveal gene acquisitions by horizontal gene transfer.</title>
        <authorList>
            <person name="Misner I."/>
            <person name="Blouin N."/>
            <person name="Leonard G."/>
            <person name="Richards T.A."/>
            <person name="Lane C.E."/>
        </authorList>
    </citation>
    <scope>NUCLEOTIDE SEQUENCE [LARGE SCALE GENOMIC DNA]</scope>
    <source>
        <strain evidence="1 2">ATCC 34112</strain>
    </source>
</reference>
<evidence type="ECO:0000313" key="2">
    <source>
        <dbReference type="Proteomes" id="UP000243217"/>
    </source>
</evidence>
<comment type="caution">
    <text evidence="1">The sequence shown here is derived from an EMBL/GenBank/DDBJ whole genome shotgun (WGS) entry which is preliminary data.</text>
</comment>
<protein>
    <submittedName>
        <fullName evidence="1">Uncharacterized protein</fullName>
    </submittedName>
</protein>